<evidence type="ECO:0000256" key="3">
    <source>
        <dbReference type="PROSITE-ProRule" id="PRU01191"/>
    </source>
</evidence>
<dbReference type="InterPro" id="IPR005202">
    <property type="entry name" value="TF_GRAS"/>
</dbReference>
<comment type="similarity">
    <text evidence="3">Belongs to the GRAS family.</text>
</comment>
<feature type="compositionally biased region" description="Polar residues" evidence="4">
    <location>
        <begin position="105"/>
        <end position="114"/>
    </location>
</feature>
<sequence>MDTILQVPADGFKFDNSFGSCCKPRNNLESGTKIFTCFYESKNPSPTESTECSEYHPVLKYINDMLMEEDLEGQSCMLEDSLALQAAERSFFEVLQEGQTPPPSVTSLLQPTSEESTRRYRLRDDDEEDDLEGGRRSKLPAISTVDEVAENMEEVLLVCQNNNHGGEATRNKPGREKGSSSNRTKPQKSDQAVDMRNLLMQCAQAVASFDQKSAAEKLEEIRAHSSSHGDATQRLGYHFAEALEARITGTIKTPISATFSGTSMFDILTAYKEFVQACPTLIMCYYTANRTIIELASKATTLHIIDFGILYGFQWPCLIKALSRRPGGPPMLRVTGIELPQPGFRPSERVEETGRRLKRFCDKFKVPFEYSFIAKNWETITLDELVINSGETTVVNCILRLQYTPDETVSLDSPRDTALKLFRDINPDLFVFADIHGKYNSPFFLTRFREALFHCSSLFDMFGTTISEENNCRTLVERELIIRDAMSVIACEGSERFARPETYKQWQVRILRAGFRPTKLNKEIIKEGKELIRERYHKDFVIDSDNHWMFQGWKGRVLYALSCWKPAKKQ</sequence>
<keyword evidence="2" id="KW-0804">Transcription</keyword>
<feature type="compositionally biased region" description="Basic and acidic residues" evidence="4">
    <location>
        <begin position="115"/>
        <end position="124"/>
    </location>
</feature>
<dbReference type="PANTHER" id="PTHR31636">
    <property type="entry name" value="OSJNBA0084A10.13 PROTEIN-RELATED"/>
    <property type="match status" value="1"/>
</dbReference>
<name>A0A6J0JGE2_RAPSA</name>
<reference evidence="5" key="1">
    <citation type="journal article" date="2019" name="Database">
        <title>The radish genome database (RadishGD): an integrated information resource for radish genomics.</title>
        <authorList>
            <person name="Yu H.J."/>
            <person name="Baek S."/>
            <person name="Lee Y.J."/>
            <person name="Cho A."/>
            <person name="Mun J.H."/>
        </authorList>
    </citation>
    <scope>NUCLEOTIDE SEQUENCE [LARGE SCALE GENOMIC DNA]</scope>
    <source>
        <strain evidence="5">cv. WK10039</strain>
    </source>
</reference>
<dbReference type="Pfam" id="PF03514">
    <property type="entry name" value="GRAS"/>
    <property type="match status" value="1"/>
</dbReference>
<evidence type="ECO:0000256" key="2">
    <source>
        <dbReference type="ARBA" id="ARBA00023163"/>
    </source>
</evidence>
<feature type="region of interest" description="Leucine repeat II (LRII)" evidence="3">
    <location>
        <begin position="352"/>
        <end position="384"/>
    </location>
</feature>
<feature type="short sequence motif" description="VHIID" evidence="3">
    <location>
        <begin position="302"/>
        <end position="306"/>
    </location>
</feature>
<keyword evidence="5" id="KW-1185">Reference proteome</keyword>
<feature type="region of interest" description="VHIID" evidence="3">
    <location>
        <begin position="271"/>
        <end position="336"/>
    </location>
</feature>
<feature type="region of interest" description="Disordered" evidence="4">
    <location>
        <begin position="96"/>
        <end position="139"/>
    </location>
</feature>
<protein>
    <submittedName>
        <fullName evidence="6">Scarecrow-like protein 30</fullName>
    </submittedName>
</protein>
<comment type="caution">
    <text evidence="3">Lacks conserved residue(s) required for the propagation of feature annotation.</text>
</comment>
<feature type="compositionally biased region" description="Basic and acidic residues" evidence="4">
    <location>
        <begin position="167"/>
        <end position="178"/>
    </location>
</feature>
<dbReference type="RefSeq" id="XP_018433919.1">
    <property type="nucleotide sequence ID" value="XM_018578417.2"/>
</dbReference>
<dbReference type="PROSITE" id="PS50985">
    <property type="entry name" value="GRAS"/>
    <property type="match status" value="1"/>
</dbReference>
<dbReference type="GeneID" id="108806331"/>
<evidence type="ECO:0000256" key="4">
    <source>
        <dbReference type="SAM" id="MobiDB-lite"/>
    </source>
</evidence>
<dbReference type="AlphaFoldDB" id="A0A6J0JGE2"/>
<organism evidence="5 6">
    <name type="scientific">Raphanus sativus</name>
    <name type="common">Radish</name>
    <name type="synonym">Raphanus raphanistrum var. sativus</name>
    <dbReference type="NCBI Taxonomy" id="3726"/>
    <lineage>
        <taxon>Eukaryota</taxon>
        <taxon>Viridiplantae</taxon>
        <taxon>Streptophyta</taxon>
        <taxon>Embryophyta</taxon>
        <taxon>Tracheophyta</taxon>
        <taxon>Spermatophyta</taxon>
        <taxon>Magnoliopsida</taxon>
        <taxon>eudicotyledons</taxon>
        <taxon>Gunneridae</taxon>
        <taxon>Pentapetalae</taxon>
        <taxon>rosids</taxon>
        <taxon>malvids</taxon>
        <taxon>Brassicales</taxon>
        <taxon>Brassicaceae</taxon>
        <taxon>Brassiceae</taxon>
        <taxon>Raphanus</taxon>
    </lineage>
</organism>
<dbReference type="OrthoDB" id="47276at2759"/>
<evidence type="ECO:0000313" key="5">
    <source>
        <dbReference type="Proteomes" id="UP000504610"/>
    </source>
</evidence>
<evidence type="ECO:0000256" key="1">
    <source>
        <dbReference type="ARBA" id="ARBA00023015"/>
    </source>
</evidence>
<reference evidence="6" key="2">
    <citation type="submission" date="2025-08" db="UniProtKB">
        <authorList>
            <consortium name="RefSeq"/>
        </authorList>
    </citation>
    <scope>IDENTIFICATION</scope>
    <source>
        <tissue evidence="6">Leaf</tissue>
    </source>
</reference>
<dbReference type="Proteomes" id="UP000504610">
    <property type="component" value="Chromosome 6"/>
</dbReference>
<feature type="region of interest" description="SAW" evidence="3">
    <location>
        <begin position="490"/>
        <end position="565"/>
    </location>
</feature>
<dbReference type="KEGG" id="rsz:108806331"/>
<gene>
    <name evidence="6" type="primary">LOC108806331</name>
</gene>
<accession>A0A6J0JGE2</accession>
<keyword evidence="1" id="KW-0805">Transcription regulation</keyword>
<proteinExistence type="inferred from homology"/>
<feature type="region of interest" description="Disordered" evidence="4">
    <location>
        <begin position="161"/>
        <end position="191"/>
    </location>
</feature>
<evidence type="ECO:0000313" key="6">
    <source>
        <dbReference type="RefSeq" id="XP_018433919.1"/>
    </source>
</evidence>